<dbReference type="GO" id="GO:0005840">
    <property type="term" value="C:ribosome"/>
    <property type="evidence" value="ECO:0007669"/>
    <property type="project" value="UniProtKB-KW"/>
</dbReference>
<gene>
    <name evidence="4" type="primary">rps24e</name>
    <name evidence="8" type="ORF">ENL48_01230</name>
    <name evidence="7" type="ORF">ENT89_02470</name>
    <name evidence="6" type="ORF">ENX77_01470</name>
</gene>
<evidence type="ECO:0000313" key="6">
    <source>
        <dbReference type="EMBL" id="HGE65790.1"/>
    </source>
</evidence>
<sequence>MELIIERQRDNPLLKRKEVYFRVKYWDTKVTPPRKEVREKLSGLLNAELNRLVIRWMKPEFGKMEAQGYALIYETLEDMRSIEEDYILKRNFGEEKEGEK</sequence>
<dbReference type="EMBL" id="DRUC01000021">
    <property type="protein sequence ID" value="HHF47860.1"/>
    <property type="molecule type" value="Genomic_DNA"/>
</dbReference>
<dbReference type="GO" id="GO:0003735">
    <property type="term" value="F:structural constituent of ribosome"/>
    <property type="evidence" value="ECO:0007669"/>
    <property type="project" value="InterPro"/>
</dbReference>
<dbReference type="InterPro" id="IPR012677">
    <property type="entry name" value="Nucleotide-bd_a/b_plait_sf"/>
</dbReference>
<dbReference type="Gene3D" id="3.30.70.330">
    <property type="match status" value="1"/>
</dbReference>
<dbReference type="EMBL" id="DTPI01000008">
    <property type="protein sequence ID" value="HGE65790.1"/>
    <property type="molecule type" value="Genomic_DNA"/>
</dbReference>
<proteinExistence type="inferred from homology"/>
<dbReference type="EMBL" id="DTAK01000013">
    <property type="protein sequence ID" value="HGU59059.1"/>
    <property type="molecule type" value="Genomic_DNA"/>
</dbReference>
<evidence type="ECO:0000256" key="3">
    <source>
        <dbReference type="ARBA" id="ARBA00023274"/>
    </source>
</evidence>
<dbReference type="PANTHER" id="PTHR10496">
    <property type="entry name" value="40S RIBOSOMAL PROTEIN S24"/>
    <property type="match status" value="1"/>
</dbReference>
<reference evidence="6" key="1">
    <citation type="journal article" date="2020" name="mSystems">
        <title>Genome- and Community-Level Interaction Insights into Carbon Utilization and Element Cycling Functions of Hydrothermarchaeota in Hydrothermal Sediment.</title>
        <authorList>
            <person name="Zhou Z."/>
            <person name="Liu Y."/>
            <person name="Xu W."/>
            <person name="Pan J."/>
            <person name="Luo Z.H."/>
            <person name="Li M."/>
        </authorList>
    </citation>
    <scope>NUCLEOTIDE SEQUENCE [LARGE SCALE GENOMIC DNA]</scope>
    <source>
        <strain evidence="8">SpSt-10</strain>
        <strain evidence="7">SpSt-62</strain>
        <strain evidence="6">SpSt-97</strain>
    </source>
</reference>
<dbReference type="AlphaFoldDB" id="A0A7C3UBB6"/>
<dbReference type="Pfam" id="PF01282">
    <property type="entry name" value="Ribosomal_S24e"/>
    <property type="match status" value="1"/>
</dbReference>
<keyword evidence="2 4" id="KW-0689">Ribosomal protein</keyword>
<organism evidence="6">
    <name type="scientific">Geoglobus ahangari</name>
    <dbReference type="NCBI Taxonomy" id="113653"/>
    <lineage>
        <taxon>Archaea</taxon>
        <taxon>Methanobacteriati</taxon>
        <taxon>Methanobacteriota</taxon>
        <taxon>Archaeoglobi</taxon>
        <taxon>Archaeoglobales</taxon>
        <taxon>Archaeoglobaceae</taxon>
        <taxon>Geoglobus</taxon>
    </lineage>
</organism>
<evidence type="ECO:0000256" key="4">
    <source>
        <dbReference type="HAMAP-Rule" id="MF_00545"/>
    </source>
</evidence>
<evidence type="ECO:0000313" key="7">
    <source>
        <dbReference type="EMBL" id="HGU59059.1"/>
    </source>
</evidence>
<accession>A0A7C3UBB6</accession>
<dbReference type="GO" id="GO:0006412">
    <property type="term" value="P:translation"/>
    <property type="evidence" value="ECO:0007669"/>
    <property type="project" value="UniProtKB-UniRule"/>
</dbReference>
<comment type="similarity">
    <text evidence="1 4 5">Belongs to the eukaryotic ribosomal protein eS24 family.</text>
</comment>
<evidence type="ECO:0000256" key="5">
    <source>
        <dbReference type="RuleBase" id="RU004381"/>
    </source>
</evidence>
<evidence type="ECO:0000256" key="1">
    <source>
        <dbReference type="ARBA" id="ARBA00009680"/>
    </source>
</evidence>
<dbReference type="InterPro" id="IPR018098">
    <property type="entry name" value="Ribosomal_eS24_CS"/>
</dbReference>
<dbReference type="PROSITE" id="PS00529">
    <property type="entry name" value="RIBOSOMAL_S24E"/>
    <property type="match status" value="1"/>
</dbReference>
<dbReference type="InterPro" id="IPR012678">
    <property type="entry name" value="Ribosomal_uL23/eL15/eS24_sf"/>
</dbReference>
<evidence type="ECO:0000256" key="2">
    <source>
        <dbReference type="ARBA" id="ARBA00022980"/>
    </source>
</evidence>
<evidence type="ECO:0000313" key="8">
    <source>
        <dbReference type="EMBL" id="HHF47860.1"/>
    </source>
</evidence>
<keyword evidence="3 4" id="KW-0687">Ribonucleoprotein</keyword>
<comment type="caution">
    <text evidence="6">The sequence shown here is derived from an EMBL/GenBank/DDBJ whole genome shotgun (WGS) entry which is preliminary data.</text>
</comment>
<dbReference type="GO" id="GO:1990904">
    <property type="term" value="C:ribonucleoprotein complex"/>
    <property type="evidence" value="ECO:0007669"/>
    <property type="project" value="UniProtKB-KW"/>
</dbReference>
<dbReference type="HAMAP" id="MF_00545">
    <property type="entry name" value="Ribosomal_eS24"/>
    <property type="match status" value="1"/>
</dbReference>
<name>A0A7C3UBB6_9EURY</name>
<protein>
    <recommendedName>
        <fullName evidence="4">Small ribosomal subunit protein eS24</fullName>
    </recommendedName>
</protein>
<dbReference type="InterPro" id="IPR001976">
    <property type="entry name" value="Ribosomal_eS24"/>
</dbReference>
<dbReference type="SUPFAM" id="SSF54189">
    <property type="entry name" value="Ribosomal proteins S24e, L23 and L15e"/>
    <property type="match status" value="1"/>
</dbReference>